<feature type="compositionally biased region" description="Low complexity" evidence="9">
    <location>
        <begin position="359"/>
        <end position="380"/>
    </location>
</feature>
<feature type="compositionally biased region" description="Acidic residues" evidence="9">
    <location>
        <begin position="1878"/>
        <end position="1891"/>
    </location>
</feature>
<keyword evidence="2" id="KW-0677">Repeat</keyword>
<keyword evidence="8" id="KW-0175">Coiled coil</keyword>
<feature type="compositionally biased region" description="Acidic residues" evidence="9">
    <location>
        <begin position="1670"/>
        <end position="1682"/>
    </location>
</feature>
<gene>
    <name evidence="13" type="primary">PCLO</name>
</gene>
<evidence type="ECO:0000256" key="2">
    <source>
        <dbReference type="ARBA" id="ARBA00022737"/>
    </source>
</evidence>
<feature type="compositionally biased region" description="Basic and acidic residues" evidence="9">
    <location>
        <begin position="1122"/>
        <end position="1137"/>
    </location>
</feature>
<feature type="region of interest" description="Disordered" evidence="9">
    <location>
        <begin position="2610"/>
        <end position="2642"/>
    </location>
</feature>
<feature type="compositionally biased region" description="Pro residues" evidence="9">
    <location>
        <begin position="480"/>
        <end position="648"/>
    </location>
</feature>
<reference evidence="13" key="1">
    <citation type="submission" date="2025-08" db="UniProtKB">
        <authorList>
            <consortium name="RefSeq"/>
        </authorList>
    </citation>
    <scope>IDENTIFICATION</scope>
    <source>
        <tissue evidence="13">Blood</tissue>
    </source>
</reference>
<feature type="compositionally biased region" description="Pro residues" evidence="9">
    <location>
        <begin position="347"/>
        <end position="358"/>
    </location>
</feature>
<feature type="compositionally biased region" description="Polar residues" evidence="9">
    <location>
        <begin position="261"/>
        <end position="270"/>
    </location>
</feature>
<evidence type="ECO:0000256" key="8">
    <source>
        <dbReference type="SAM" id="Coils"/>
    </source>
</evidence>
<organism evidence="12 13">
    <name type="scientific">Equus przewalskii</name>
    <name type="common">Przewalski's horse</name>
    <name type="synonym">Equus caballus przewalskii</name>
    <dbReference type="NCBI Taxonomy" id="9798"/>
    <lineage>
        <taxon>Eukaryota</taxon>
        <taxon>Metazoa</taxon>
        <taxon>Chordata</taxon>
        <taxon>Craniata</taxon>
        <taxon>Vertebrata</taxon>
        <taxon>Euteleostomi</taxon>
        <taxon>Mammalia</taxon>
        <taxon>Eutheria</taxon>
        <taxon>Laurasiatheria</taxon>
        <taxon>Perissodactyla</taxon>
        <taxon>Equidae</taxon>
        <taxon>Equus</taxon>
    </lineage>
</organism>
<feature type="compositionally biased region" description="Low complexity" evidence="9">
    <location>
        <begin position="1508"/>
        <end position="1517"/>
    </location>
</feature>
<feature type="compositionally biased region" description="Polar residues" evidence="9">
    <location>
        <begin position="5033"/>
        <end position="5043"/>
    </location>
</feature>
<dbReference type="Pfam" id="PF05715">
    <property type="entry name" value="zf-piccolo"/>
    <property type="match status" value="2"/>
</dbReference>
<feature type="compositionally biased region" description="Basic and acidic residues" evidence="9">
    <location>
        <begin position="1098"/>
        <end position="1115"/>
    </location>
</feature>
<feature type="region of interest" description="Disordered" evidence="9">
    <location>
        <begin position="178"/>
        <end position="683"/>
    </location>
</feature>
<feature type="region of interest" description="Disordered" evidence="9">
    <location>
        <begin position="3549"/>
        <end position="3616"/>
    </location>
</feature>
<feature type="compositionally biased region" description="Low complexity" evidence="9">
    <location>
        <begin position="429"/>
        <end position="439"/>
    </location>
</feature>
<keyword evidence="4" id="KW-0862">Zinc</keyword>
<feature type="region of interest" description="Disordered" evidence="9">
    <location>
        <begin position="4934"/>
        <end position="5011"/>
    </location>
</feature>
<feature type="compositionally biased region" description="Basic and acidic residues" evidence="9">
    <location>
        <begin position="1440"/>
        <end position="1457"/>
    </location>
</feature>
<feature type="compositionally biased region" description="Pro residues" evidence="9">
    <location>
        <begin position="2508"/>
        <end position="2537"/>
    </location>
</feature>
<evidence type="ECO:0000256" key="6">
    <source>
        <dbReference type="ARBA" id="ARBA00023273"/>
    </source>
</evidence>
<feature type="compositionally biased region" description="Basic and acidic residues" evidence="9">
    <location>
        <begin position="787"/>
        <end position="802"/>
    </location>
</feature>
<dbReference type="InterPro" id="IPR011011">
    <property type="entry name" value="Znf_FYVE_PHD"/>
</dbReference>
<feature type="compositionally biased region" description="Basic and acidic residues" evidence="9">
    <location>
        <begin position="138"/>
        <end position="152"/>
    </location>
</feature>
<dbReference type="PANTHER" id="PTHR14113:SF6">
    <property type="entry name" value="PROTEIN PICCOLO"/>
    <property type="match status" value="1"/>
</dbReference>
<feature type="region of interest" description="Disordered" evidence="9">
    <location>
        <begin position="3940"/>
        <end position="4021"/>
    </location>
</feature>
<feature type="region of interest" description="Disordered" evidence="9">
    <location>
        <begin position="5033"/>
        <end position="5072"/>
    </location>
</feature>
<feature type="region of interest" description="Disordered" evidence="9">
    <location>
        <begin position="2274"/>
        <end position="2294"/>
    </location>
</feature>
<feature type="compositionally biased region" description="Pro residues" evidence="9">
    <location>
        <begin position="410"/>
        <end position="428"/>
    </location>
</feature>
<feature type="region of interest" description="Disordered" evidence="9">
    <location>
        <begin position="3760"/>
        <end position="3855"/>
    </location>
</feature>
<feature type="region of interest" description="Disordered" evidence="9">
    <location>
        <begin position="1247"/>
        <end position="1519"/>
    </location>
</feature>
<feature type="compositionally biased region" description="Polar residues" evidence="9">
    <location>
        <begin position="3809"/>
        <end position="3825"/>
    </location>
</feature>
<name>A0ABM4P894_EQUPR</name>
<feature type="compositionally biased region" description="Polar residues" evidence="9">
    <location>
        <begin position="297"/>
        <end position="307"/>
    </location>
</feature>
<keyword evidence="12" id="KW-1185">Reference proteome</keyword>
<feature type="compositionally biased region" description="Low complexity" evidence="9">
    <location>
        <begin position="4981"/>
        <end position="4991"/>
    </location>
</feature>
<feature type="region of interest" description="Disordered" evidence="9">
    <location>
        <begin position="1"/>
        <end position="157"/>
    </location>
</feature>
<feature type="compositionally biased region" description="Basic and acidic residues" evidence="9">
    <location>
        <begin position="1538"/>
        <end position="1547"/>
    </location>
</feature>
<accession>A0ABM4P894</accession>
<feature type="region of interest" description="Disordered" evidence="9">
    <location>
        <begin position="1048"/>
        <end position="1159"/>
    </location>
</feature>
<dbReference type="Gene3D" id="2.30.42.10">
    <property type="match status" value="1"/>
</dbReference>
<evidence type="ECO:0000256" key="1">
    <source>
        <dbReference type="ARBA" id="ARBA00022723"/>
    </source>
</evidence>
<feature type="compositionally biased region" description="Basic and acidic residues" evidence="9">
    <location>
        <begin position="1493"/>
        <end position="1507"/>
    </location>
</feature>
<feature type="compositionally biased region" description="Pro residues" evidence="9">
    <location>
        <begin position="2613"/>
        <end position="2624"/>
    </location>
</feature>
<feature type="region of interest" description="Disordered" evidence="9">
    <location>
        <begin position="2501"/>
        <end position="2544"/>
    </location>
</feature>
<feature type="region of interest" description="Disordered" evidence="9">
    <location>
        <begin position="3668"/>
        <end position="3704"/>
    </location>
</feature>
<feature type="domain" description="PDZ" evidence="11">
    <location>
        <begin position="4600"/>
        <end position="4694"/>
    </location>
</feature>
<feature type="coiled-coil region" evidence="8">
    <location>
        <begin position="3390"/>
        <end position="3421"/>
    </location>
</feature>
<feature type="region of interest" description="Disordered" evidence="9">
    <location>
        <begin position="1535"/>
        <end position="1763"/>
    </location>
</feature>
<dbReference type="Pfam" id="PF00168">
    <property type="entry name" value="C2"/>
    <property type="match status" value="2"/>
</dbReference>
<dbReference type="PROSITE" id="PS50004">
    <property type="entry name" value="C2"/>
    <property type="match status" value="2"/>
</dbReference>
<evidence type="ECO:0000259" key="11">
    <source>
        <dbReference type="PROSITE" id="PS50106"/>
    </source>
</evidence>
<feature type="compositionally biased region" description="Acidic residues" evidence="9">
    <location>
        <begin position="3582"/>
        <end position="3591"/>
    </location>
</feature>
<dbReference type="CDD" id="cd06714">
    <property type="entry name" value="PDZ_RIM-like"/>
    <property type="match status" value="1"/>
</dbReference>
<feature type="compositionally biased region" description="Polar residues" evidence="9">
    <location>
        <begin position="3841"/>
        <end position="3853"/>
    </location>
</feature>
<feature type="compositionally biased region" description="Low complexity" evidence="9">
    <location>
        <begin position="776"/>
        <end position="786"/>
    </location>
</feature>
<feature type="compositionally biased region" description="Gly residues" evidence="9">
    <location>
        <begin position="22"/>
        <end position="32"/>
    </location>
</feature>
<evidence type="ECO:0000313" key="12">
    <source>
        <dbReference type="Proteomes" id="UP001652662"/>
    </source>
</evidence>
<feature type="compositionally biased region" description="Polar residues" evidence="9">
    <location>
        <begin position="3682"/>
        <end position="3693"/>
    </location>
</feature>
<dbReference type="Gene3D" id="2.60.40.150">
    <property type="entry name" value="C2 domain"/>
    <property type="match status" value="2"/>
</dbReference>
<feature type="compositionally biased region" description="Basic and acidic residues" evidence="9">
    <location>
        <begin position="1262"/>
        <end position="1283"/>
    </location>
</feature>
<dbReference type="InterPro" id="IPR001478">
    <property type="entry name" value="PDZ"/>
</dbReference>
<comment type="subcellular location">
    <subcellularLocation>
        <location evidence="7">Presynaptic active zone</location>
    </subcellularLocation>
</comment>
<dbReference type="CDD" id="cd15772">
    <property type="entry name" value="FYVE2_BSN_PCLO"/>
    <property type="match status" value="1"/>
</dbReference>
<feature type="compositionally biased region" description="Polar residues" evidence="9">
    <location>
        <begin position="1048"/>
        <end position="1064"/>
    </location>
</feature>
<feature type="domain" description="C2" evidence="10">
    <location>
        <begin position="4798"/>
        <end position="4927"/>
    </location>
</feature>
<feature type="compositionally biased region" description="Basic and acidic residues" evidence="9">
    <location>
        <begin position="190"/>
        <end position="204"/>
    </location>
</feature>
<feature type="compositionally biased region" description="Basic and acidic residues" evidence="9">
    <location>
        <begin position="116"/>
        <end position="127"/>
    </location>
</feature>
<dbReference type="InterPro" id="IPR000008">
    <property type="entry name" value="C2_dom"/>
</dbReference>
<feature type="coiled-coil region" evidence="8">
    <location>
        <begin position="3871"/>
        <end position="3908"/>
    </location>
</feature>
<feature type="compositionally biased region" description="Polar residues" evidence="9">
    <location>
        <begin position="1781"/>
        <end position="1794"/>
    </location>
</feature>
<feature type="compositionally biased region" description="Polar residues" evidence="9">
    <location>
        <begin position="3967"/>
        <end position="3994"/>
    </location>
</feature>
<dbReference type="RefSeq" id="XP_070473407.1">
    <property type="nucleotide sequence ID" value="XM_070617306.1"/>
</dbReference>
<dbReference type="InterPro" id="IPR008899">
    <property type="entry name" value="Znf_piccolo"/>
</dbReference>
<feature type="compositionally biased region" description="Low complexity" evidence="9">
    <location>
        <begin position="210"/>
        <end position="224"/>
    </location>
</feature>
<evidence type="ECO:0000256" key="7">
    <source>
        <dbReference type="ARBA" id="ARBA00034101"/>
    </source>
</evidence>
<dbReference type="Proteomes" id="UP001652662">
    <property type="component" value="Chromosome 4"/>
</dbReference>
<feature type="compositionally biased region" description="Basic and acidic residues" evidence="9">
    <location>
        <begin position="1892"/>
        <end position="1905"/>
    </location>
</feature>
<dbReference type="PANTHER" id="PTHR14113">
    <property type="entry name" value="PICCOLO/BASSOON"/>
    <property type="match status" value="1"/>
</dbReference>
<dbReference type="InterPro" id="IPR036034">
    <property type="entry name" value="PDZ_sf"/>
</dbReference>
<dbReference type="PROSITE" id="PS50106">
    <property type="entry name" value="PDZ"/>
    <property type="match status" value="1"/>
</dbReference>
<feature type="domain" description="C2" evidence="10">
    <location>
        <begin position="5111"/>
        <end position="5236"/>
    </location>
</feature>
<proteinExistence type="predicted"/>
<evidence type="ECO:0000256" key="4">
    <source>
        <dbReference type="ARBA" id="ARBA00022833"/>
    </source>
</evidence>
<feature type="compositionally biased region" description="Low complexity" evidence="9">
    <location>
        <begin position="2279"/>
        <end position="2294"/>
    </location>
</feature>
<dbReference type="Pfam" id="PF00595">
    <property type="entry name" value="PDZ"/>
    <property type="match status" value="1"/>
</dbReference>
<evidence type="ECO:0000256" key="9">
    <source>
        <dbReference type="SAM" id="MobiDB-lite"/>
    </source>
</evidence>
<feature type="region of interest" description="Disordered" evidence="9">
    <location>
        <begin position="1781"/>
        <end position="1974"/>
    </location>
</feature>
<feature type="compositionally biased region" description="Pro residues" evidence="9">
    <location>
        <begin position="1069"/>
        <end position="1085"/>
    </location>
</feature>
<sequence>MGNEASLEGDGLPEGLAAAGAAAGGGGAGGAGSPLHTVIPASMEADLSQLSEEERRQIAAVMSRAQGLPKGSVPPAAAEPPSMHRKQELDSSHPPKQPGKLPDPGRPAQPGLSKSRTTDTLRSEQKLPGRSPSTISLKESKSRTDFKEEHKSSMMPGFLSEVNPLSAVSSVVNKFSPFDLITDSDASQEETTKKQKIAQKEQGKPEGIVKPPQQQSPKPIPKQQGPVRAPLQHDGSLKSVSSQQPEKIKSQPPGTEKPIQGLTQSPQTDQAKLPLQRDAARPQTKQSDTVRGESVKASVQSPFKPTLQQASPAKPPAQQPGPEKLSTPQPGPAKPSTQQPGPTKAPAQPPGPAKPSPTQPAAKLPAQPPATTKPATQQPRPKSPAQPPGPAKSPAQQVGPGKTPAQQPDPTKPPPQQPGPAKAPPQQPGPAKAASQQPGPAKPPPQQPGPAKPAPQQPGPAKPPPQQPGPAKPASQQPGPAKPPPQQPGPAKAPPQQPGPAKPPPEQPGPVKAPPQQPGPAKAPPQQPGPAKPAPQQPGPAKPPPQQPGPAKPPPEQPGPVKAPPQQPGPAKAPPQQPGPAKPAPQQPGPAKPPPQQPGPAKPPPQQPGPVKAPPQQPGPAKPPPQQPGPAKPTPQQPGPAKPTPQQPGPAKVSDQQAIKPVSRTGAGKPLQPPTSPSAVQTPVQGLPKTICPLCNTTELLLHVPEKANFNTCTECQTTVCSLCGFNPNPHLTEIKEWLCLNCQMQRALGGDLASIASSPQPKPKTGPAIPKTGVSKPSPQSQQISPKKDTAPKQDISKAPESKTPPPPVKQPALHGSPLVVAKQSPMAESPSKPAPPKEPSVPSEQAKIPMADDKPKQPKTVKPAIDTVSSSSTETKPDIPTSRVQSQDQEKTTPALKTDSAKPSQSFPPTGEKVTPFDSKVIPRPASDSKIISHPGPSSEGKGQKQFDSVQKREEPKKAQTKISPKPDAKLMLKGSPTPLDPRPTTGQTAPASQQPPKPQEQSRRFSLNLGSITDAPKSQPTTPQETVTGKLFGFGASIFSQASNLISTAGQPGSHLQSGSGAPTKQGPPPSQPPPSQGPPKPTDQVPLAPAKVMPVEKETKAPVAEKLEPKAEQVPAVKRTETEKKPLPIKDSKPSTAEPQKAVLPSKPEKNPKPQSACPLCKTELNLGSKDPPNFRTCTECKNQVCNLCGFNPTPHLTEIQEWLCLNCQTQRAISGQLGDIGKMPPMQSGPKASSISVPIEPLSQKTAMPAQVKVKKKEQEVKTEAEKIIPEKVKETPSIEKIPPKVTTDQKQEESKLEKDKISGPQEEKPPPEDKKPLSKEEKPTTEDKKLPPEDKRPPPEDKRPPPEDKKLSPEAKASALEEEQKHILLRSQVQIAEEKPEGRVVPQAMQEKKPTQTKTEALPSGTPQSLPKEDDEMTHKLKERPQAAYTAKTDQVEPGKEKTEKEDDKSDTSSSQQPKSPQGLSDTGYSSDGISSSLGEIPSLIPSDEKDLLKGLKKDSFSQESSPSSPSDLAKLESTVLSILEAQASTLVEEKSEKKTEPLVVSPEEPKDQQKTQSFSETPIAEEELKESQKEKDTFKKESQQDIPSRKDHEEKSEFVDDITTRRQPYDSVEDSSESENSPVPQRKRRTSVGSSSSDEYKQEDSQGSGEEEDFIRKQIIEMSADEDASGSEDDEFIRNQLKEISSSIESQRKEETKGKGKVTPGKHRRLTRKSSASFDDDAGRRHSWHDEDDETFDESPELKYRETKSQESEELVVAGGGGLRRFKTIELNSTIADKYSAESSQKKTALYFDEEPELEMESLTDSPEDRSRGEGSSSLHASSFTPGTSPTSVSSLDEDSDSSPSHKKGESKQQRKARHRSHGPLLPTIEDSSEEEELREEEELLKEQEKQRELEQQQRKTSSKKSKKDKEELRAQRRRERPKTPPSNLSPIEDASPTEELRQAAEMEELHRSSCSEYSPSIESDPEGFEISPEKIIEVQKVYKLPTAVSLYSPTDEQSIMQKEGSQKALKSAEEMYEEMMHKPHKYKAFPATNERDEIFEKEPLYGGMLIEDYIYESLVEDTYNGSVDGSLLTRQEDQNGFMQQRGREQKIRLPEQIYEDPMQKITDLQKEFYELESLHSVVTQEDIVSSSYIIPESHEIVDLGGMVTSTSEEKKLLDADAAYEELMKRQQMQLIPGCSLTQPPIRDDMTESTIDFDRVPDASLTSSVLSGTSLTDSTSSATLSIPDVKITQHFSTGEIEDEYVTDYAREIQEIIAHESLILTYSEPSESVPPSDTPSLTSSVSSVCTTDSSSPITTLDSITTVYTEPVDIVTKFENSEEISSSTYFPGSIIDYPEEISISLDQTATTDGRTSADHIVISLSDMEPSVLESVGIKPEGLIAEAISTDLSLSGKDPVKKAKKETGNGIILEVLEAYKDKRKESEGELTKISLSEIVFDQPPSSVIAFPMKEPVSTACFISGEVFGQVKPASHLPSDSPSVSSPPTRTHAFFRSSSLDTSAQPPPSPAPPPSPPPLPSPPPPPPLPPPTSPKPTVHPKRKLTVTAPVTLTTTATPLVDAVTTVETTAFLGSNGLPVTKICTTAPPPVPPKPSSIPSGLVFTHRPEPSKPPIAPKPAVPQLPVTTQKPTDTHPKPTGLCLTSNMTLNLVTSADYKLPSPTSPLSPHSNKSSPRFSKSLMETYVVITLPSEPGTPTDSSSSQAITSWPLRSPPKDLISIESVFSVIPPVTAAERSTSSEQSLDLSGTLETFSTIPVTTLSSFQAAPTSVTQFITTEVSKAEVSAARSLMPSVGLSSVSVSIPPEPLALDNLHLEKHQHKETGKLQLVGDAIDLRTVSKVEINVTEKCMDLSASAMDMKRQTTINEVYGRQISAVQPSIINLSATSSVVTPISLVTETVTVVTCTASESYTVGTESLVGVEHATAAPLQLTASKHAEPPCKIPSGQAFPTVREEAPINLSLGTSAHAMTLAITKPVTAPPVGVTSGWTDSTTCQGITDGEVVDLSTTKSQRTVVTMDESTSSVVTKIIEDDEKPVDLTAGRRAVCCDMVYKLPFGRSCTAQQPATTLPEDRFGYRDDHYQYDRSGPYGYRGIGGMKSSMSDTNLAEAGHFFYKSKNAFDYSGGADAAVDLTSGRIATGEVMDYSSKTTGPYPETRQVISGVGISTPQYSTARMTPPPGSQYGVGNVLRSSNGVVYSSVATPIPSTFAITTQPGSIFSTSVRDLSGVHTTDTVTSLSALHQSQPMPRSYFLTTGASEMDITVTGIDISASLQTITMETLAAETVDSVPTLTTASEVFSEVVGDDSSILIVPEEDKQQQQLDLERELLELEKIKQQRFAEELEWERQEIQRFREQEKIMVQKKLEELQSMKQHLLYQQEEERQAQFMMRQETLAQQQLQLEQIQQLQQQLHQQLEEQKIRQIYQYNYDPSGTASPQTTTEQAILEGQYAAPEGSQFWATEDTTTTASAVVAIEIPQNQGWYTVQSDGVTQYIAPPGILSTVSEIPLADVVVKDEKQPKKRSSGAKVRGQYDEMGENMADDPHCFKKIMDSGVQTDDEDAADRSYVSRRRRTKKSVDTSVQTDDEDQDEWDMPTRSRRKARVGKYGDSTTEADKTKPLSKVSSIAVQTVAEISVQTEPVGTIRTPSVRARMDAKVEIIKHISAPEKTYKGGSLGCQTEADSDTQSPQYLSATSPPKDKKRPTPLEIGYSTHLRADSTVQLAPSPPKSPKVLYSPISPLSPGKALESAFVPYEKPLPDDISPQKVLHPDMAKVPPASPKTAKMMQRSMSDPKPLSPTADESSRAPFQYTEGYTTKGSQTMTPSGTQKKVKRTLPNPPPEETSAGTQSTYSTMGTVSRRRVCRTNTMARAKILQDIDRELDLVERESAKLRKKQAELDEEEKEIDAKLRYLEMGINRRKEALLKEREKRERAYLQGVAEDRDYMSDSEVSSSRPTRIESQHGIERPRTAPQTEFSQFIPPQTQTESQLVPPTSPYTQYQYSSPAPPTQSPTPYTQQSHFQQQTLYHQQVSPYQTQPTFQAVATMSFTPEAQPPPTPQPSYQLPSQMMVIQQKPRQTTLYLEPKITSNYEVIRNQPLMIAPVSTDNTYAVSHLGSKYNSLDLRIGLEERSSMASSPISSISADSFYADIDHHTPRNYVLIDDIGEITKETAALSTAFSFHEKDLSKTDRLLRTTETRRSQEVTDFLAPLQTSSRLHSYVKAEEDPMEDPYELKLLKHQIKQEFRRGAESLDHLTGLSHYYHADTSYRHFPKSEKYSISRLTLEKQAAKQLPAAILYQKQSKHKKSLIDPKMSKFSPIQESRDLEPDYSSYMTSSTSSIGGISSRARLLQDDITFGLRKNITDQQKFMGSSLGTGLGTLGSTIRSALQEEADKPYGSGSRSRPSSVYGLDLSIKRDSSSSSLRLKAQEAEALDVSFSHASPSGRTKPTSLPISQSRGRIPIVAQNSEEESPLSPVGQPMGMARAAAGPLPPISADTRDQFGSSHSLPEVQQHMREESRTRGYDRDIAFIMDDFQHAMSDSEAYHLRREETDWFDKPRDSCLENGHGLDRKLPERLVHSRPLSQHQEQIIQMNGKTVHYIFPHARIKITRDSKDHTVSGNGLGIRIVGGKEIPGHSGEIGAYIAKILPGGSAEHTGKLMEGMQVLEWNGIPLTSKTYEEVQSIISQQSGEAEICVRLDLNMLSDSENPQHLELHEAPKAVDKAKSPGVDPKQLAAELQKVSLQQSPLVLSSVVEKGSHVHSGPTSAGSSSVPSPGQPGSPSVSKKKHGSSKPTDATKVVSHPITGEIQLQINYDLGNLIIHILQARNLVPRDNNGYSDPFVKVYLLPGRGQVMVVQNASAESKRRTKYVQKSLNPEWNQTVIYKSISMEQLKKKTLEVTVWDYDRFSSNDFLGEVLIDLSSTSHLDNTPRWYPLKEQTESIDHGKSHSSPSSQQSPKPSVIKSRSHGIFPDPSKDMQVPTIEKSHSSPGSSKSSSEGHLRSHGPSRSQSKTSVTQTHLEDAGAAIAAAEAAVQQLRLQPTKPTNQRPAESSVSTGSSGSSFGSGYSVDSEGSSSAAGEANLFPIPRIGKMGQNGQEPVKQPGVGVGLADTEVKTQVMGEIKIALKKEMKTDGEQLIVEILQCRNITYKFKSPDHLPDLYVKIYVMNISTQKKMIKKKTRVCRHDREPSFNETFRFSLSPAGHSLQILLFSNGGKFMKKTLIGEASIWLDKVDLRKRIVNWHKLLVSPTQTH</sequence>
<evidence type="ECO:0000313" key="13">
    <source>
        <dbReference type="RefSeq" id="XP_070473407.1"/>
    </source>
</evidence>
<feature type="region of interest" description="Disordered" evidence="9">
    <location>
        <begin position="754"/>
        <end position="1031"/>
    </location>
</feature>
<dbReference type="InterPro" id="IPR013083">
    <property type="entry name" value="Znf_RING/FYVE/PHD"/>
</dbReference>
<feature type="compositionally biased region" description="Polar residues" evidence="9">
    <location>
        <begin position="4999"/>
        <end position="5011"/>
    </location>
</feature>
<feature type="compositionally biased region" description="Basic and acidic residues" evidence="9">
    <location>
        <begin position="3953"/>
        <end position="3965"/>
    </location>
</feature>
<feature type="compositionally biased region" description="Low complexity" evidence="9">
    <location>
        <begin position="4756"/>
        <end position="4777"/>
    </location>
</feature>
<feature type="compositionally biased region" description="Low complexity" evidence="9">
    <location>
        <begin position="1458"/>
        <end position="1468"/>
    </location>
</feature>
<dbReference type="CDD" id="cd04031">
    <property type="entry name" value="C2A_RIM1alpha"/>
    <property type="match status" value="1"/>
</dbReference>
<feature type="compositionally biased region" description="Acidic residues" evidence="9">
    <location>
        <begin position="1799"/>
        <end position="1809"/>
    </location>
</feature>
<dbReference type="SUPFAM" id="SSF57903">
    <property type="entry name" value="FYVE/PHD zinc finger"/>
    <property type="match status" value="2"/>
</dbReference>
<dbReference type="SMART" id="SM00239">
    <property type="entry name" value="C2"/>
    <property type="match status" value="2"/>
</dbReference>
<feature type="compositionally biased region" description="Basic and acidic residues" evidence="9">
    <location>
        <begin position="1293"/>
        <end position="1359"/>
    </location>
</feature>
<keyword evidence="5" id="KW-0770">Synapse</keyword>
<dbReference type="SUPFAM" id="SSF49562">
    <property type="entry name" value="C2 domain (Calcium/lipid-binding domain, CaLB)"/>
    <property type="match status" value="2"/>
</dbReference>
<feature type="compositionally biased region" description="Polar residues" evidence="9">
    <location>
        <begin position="1821"/>
        <end position="1838"/>
    </location>
</feature>
<feature type="compositionally biased region" description="Acidic residues" evidence="9">
    <location>
        <begin position="1737"/>
        <end position="1746"/>
    </location>
</feature>
<dbReference type="Gene3D" id="3.30.40.10">
    <property type="entry name" value="Zinc/RING finger domain, C3HC4 (zinc finger)"/>
    <property type="match status" value="2"/>
</dbReference>
<keyword evidence="1" id="KW-0479">Metal-binding</keyword>
<feature type="region of interest" description="Disordered" evidence="9">
    <location>
        <begin position="4493"/>
        <end position="4515"/>
    </location>
</feature>
<evidence type="ECO:0000256" key="5">
    <source>
        <dbReference type="ARBA" id="ARBA00023018"/>
    </source>
</evidence>
<dbReference type="CDD" id="cd15774">
    <property type="entry name" value="FYVE1_PCLO"/>
    <property type="match status" value="1"/>
</dbReference>
<evidence type="ECO:0000256" key="3">
    <source>
        <dbReference type="ARBA" id="ARBA00022771"/>
    </source>
</evidence>
<feature type="region of interest" description="Disordered" evidence="9">
    <location>
        <begin position="2477"/>
        <end position="2496"/>
    </location>
</feature>
<feature type="compositionally biased region" description="Low complexity" evidence="9">
    <location>
        <begin position="2478"/>
        <end position="2491"/>
    </location>
</feature>
<feature type="compositionally biased region" description="Polar residues" evidence="9">
    <location>
        <begin position="1007"/>
        <end position="1030"/>
    </location>
</feature>
<feature type="compositionally biased region" description="Low complexity" evidence="9">
    <location>
        <begin position="5045"/>
        <end position="5072"/>
    </location>
</feature>
<feature type="compositionally biased region" description="Low complexity" evidence="9">
    <location>
        <begin position="4942"/>
        <end position="4957"/>
    </location>
</feature>
<feature type="region of interest" description="Disordered" evidence="9">
    <location>
        <begin position="4749"/>
        <end position="4794"/>
    </location>
</feature>
<dbReference type="InterPro" id="IPR035892">
    <property type="entry name" value="C2_domain_sf"/>
</dbReference>
<dbReference type="SUPFAM" id="SSF50156">
    <property type="entry name" value="PDZ domain-like"/>
    <property type="match status" value="1"/>
</dbReference>
<feature type="compositionally biased region" description="Basic and acidic residues" evidence="9">
    <location>
        <begin position="1576"/>
        <end position="1615"/>
    </location>
</feature>
<evidence type="ECO:0000259" key="10">
    <source>
        <dbReference type="PROSITE" id="PS50004"/>
    </source>
</evidence>
<feature type="compositionally biased region" description="Basic and acidic residues" evidence="9">
    <location>
        <begin position="1946"/>
        <end position="1961"/>
    </location>
</feature>
<feature type="compositionally biased region" description="Basic and acidic residues" evidence="9">
    <location>
        <begin position="944"/>
        <end position="960"/>
    </location>
</feature>
<feature type="compositionally biased region" description="Pro residues" evidence="9">
    <location>
        <begin position="440"/>
        <end position="471"/>
    </location>
</feature>
<keyword evidence="6" id="KW-0966">Cell projection</keyword>
<keyword evidence="3" id="KW-0863">Zinc-finger</keyword>
<feature type="compositionally biased region" description="Pro residues" evidence="9">
    <location>
        <begin position="381"/>
        <end position="391"/>
    </location>
</feature>
<protein>
    <submittedName>
        <fullName evidence="13">Protein piccolo isoform X1</fullName>
    </submittedName>
</protein>
<dbReference type="GeneID" id="103560151"/>
<feature type="compositionally biased region" description="Basic and acidic residues" evidence="9">
    <location>
        <begin position="1747"/>
        <end position="1758"/>
    </location>
</feature>
<dbReference type="InterPro" id="IPR052098">
    <property type="entry name" value="Presynaptic_Scaffold_Bsn/Pclo"/>
</dbReference>
<dbReference type="SMART" id="SM00228">
    <property type="entry name" value="PDZ"/>
    <property type="match status" value="1"/>
</dbReference>
<feature type="compositionally biased region" description="Polar residues" evidence="9">
    <location>
        <begin position="1469"/>
        <end position="1484"/>
    </location>
</feature>
<dbReference type="InterPro" id="IPR042720">
    <property type="entry name" value="PCLO_FYVE1"/>
</dbReference>